<keyword evidence="3" id="KW-1185">Reference proteome</keyword>
<dbReference type="Proteomes" id="UP000053029">
    <property type="component" value="Unassembled WGS sequence"/>
</dbReference>
<dbReference type="Pfam" id="PF14027">
    <property type="entry name" value="Questin_oxidase"/>
    <property type="match status" value="1"/>
</dbReference>
<evidence type="ECO:0008006" key="4">
    <source>
        <dbReference type="Google" id="ProtNLM"/>
    </source>
</evidence>
<dbReference type="EMBL" id="KN846972">
    <property type="protein sequence ID" value="KIW80273.1"/>
    <property type="molecule type" value="Genomic_DNA"/>
</dbReference>
<evidence type="ECO:0000313" key="2">
    <source>
        <dbReference type="EMBL" id="KIW80273.1"/>
    </source>
</evidence>
<dbReference type="GO" id="GO:0016491">
    <property type="term" value="F:oxidoreductase activity"/>
    <property type="evidence" value="ECO:0007669"/>
    <property type="project" value="UniProtKB-KW"/>
</dbReference>
<dbReference type="GeneID" id="25306378"/>
<reference evidence="2 3" key="1">
    <citation type="submission" date="2015-01" db="EMBL/GenBank/DDBJ databases">
        <title>The Genome Sequence of Fonsecaea pedrosoi CBS 271.37.</title>
        <authorList>
            <consortium name="The Broad Institute Genomics Platform"/>
            <person name="Cuomo C."/>
            <person name="de Hoog S."/>
            <person name="Gorbushina A."/>
            <person name="Stielow B."/>
            <person name="Teixiera M."/>
            <person name="Abouelleil A."/>
            <person name="Chapman S.B."/>
            <person name="Priest M."/>
            <person name="Young S.K."/>
            <person name="Wortman J."/>
            <person name="Nusbaum C."/>
            <person name="Birren B."/>
        </authorList>
    </citation>
    <scope>NUCLEOTIDE SEQUENCE [LARGE SCALE GENOMIC DNA]</scope>
    <source>
        <strain evidence="2 3">CBS 271.37</strain>
    </source>
</reference>
<organism evidence="2 3">
    <name type="scientific">Fonsecaea pedrosoi CBS 271.37</name>
    <dbReference type="NCBI Taxonomy" id="1442368"/>
    <lineage>
        <taxon>Eukaryota</taxon>
        <taxon>Fungi</taxon>
        <taxon>Dikarya</taxon>
        <taxon>Ascomycota</taxon>
        <taxon>Pezizomycotina</taxon>
        <taxon>Eurotiomycetes</taxon>
        <taxon>Chaetothyriomycetidae</taxon>
        <taxon>Chaetothyriales</taxon>
        <taxon>Herpotrichiellaceae</taxon>
        <taxon>Fonsecaea</taxon>
    </lineage>
</organism>
<dbReference type="PANTHER" id="PTHR35870">
    <property type="entry name" value="PROTEIN, PUTATIVE (AFU_ORTHOLOGUE AFUA_5G03330)-RELATED"/>
    <property type="match status" value="1"/>
</dbReference>
<keyword evidence="1" id="KW-0560">Oxidoreductase</keyword>
<dbReference type="OrthoDB" id="10265971at2759"/>
<dbReference type="InterPro" id="IPR025337">
    <property type="entry name" value="Questin_oxidase-like"/>
</dbReference>
<evidence type="ECO:0000313" key="3">
    <source>
        <dbReference type="Proteomes" id="UP000053029"/>
    </source>
</evidence>
<dbReference type="PANTHER" id="PTHR35870:SF6">
    <property type="entry name" value="MGS207 PROTEIN"/>
    <property type="match status" value="1"/>
</dbReference>
<sequence>MFSSFSSLTRFGLGLGRSSTSAAEAIAIPPVEVHDVETSTDKRGRALKHLLKLNHVNFSILYNHLRFHNHTPHILGSAYLLSSSADHLHAVYEDAATKEGHEHWVDSPSEIAPHDYRDYLGKREYQRAFVDFFEDQVVLAGYDWKRVVEQFLFERGDAKKGEPNAEPIFNCLTAGLGHPLIHLGYAYELNSREVAMEALGLAATCYDEKLAKLFATATSNAQSANSPSYSTNNLFEVFDQLHNDSRLDGVFDHYGGDNLTHLLSDPSLTSILLEHFRAWQIVNPTKDFAQSQALATALLIASGPSVGGHGWDFFLVHLLTTSHAVRILIPFLDPEHHLPLVKEWLLITLAIYIAQLRPLIKTANITDVDLQGRDWDFVTRQAVDSKWKFDAHFVKACRAMREVERVWGGHGDDDKYYLKAAVKFSSEFNDWGGFGAEEGEGGTTREVS</sequence>
<dbReference type="STRING" id="1442368.A0A0D2GHJ3"/>
<dbReference type="HOGENOM" id="CLU_036627_0_0_1"/>
<gene>
    <name evidence="2" type="ORF">Z517_06888</name>
</gene>
<evidence type="ECO:0000256" key="1">
    <source>
        <dbReference type="ARBA" id="ARBA00023002"/>
    </source>
</evidence>
<accession>A0A0D2GHJ3</accession>
<dbReference type="AlphaFoldDB" id="A0A0D2GHJ3"/>
<dbReference type="VEuPathDB" id="FungiDB:Z517_06888"/>
<protein>
    <recommendedName>
        <fullName evidence="4">Apoptosis regulator Bcl-2 family BH4 domain-containing protein</fullName>
    </recommendedName>
</protein>
<proteinExistence type="predicted"/>
<name>A0A0D2GHJ3_9EURO</name>
<dbReference type="RefSeq" id="XP_013284081.1">
    <property type="nucleotide sequence ID" value="XM_013428627.1"/>
</dbReference>